<sequence length="293" mass="32772">MAYDNLCKLLAELAPIAFATWLLRRPVSTASVLKTELSIEPIRADSVSFLAAEGSILHIEFQTKYDSDPPLPLRMLDYFVRLSRRHRQPIDQVLVLLREPAGGATIEQEYRSENTLHRYRVVRLWEEDPEPLLADRALLPLATLARAPSAEELLGRVARQLGTIEEPVQRRDIATFATILAGLKFDAGLLAQIFPEGMMRESVIFQQILQEGRKAGQSEGRAEGRAEGWAEGWAEGQLEGERRLLLRQLGRKFGPLPDTLVQQVQAIADLAQLEQLADAVLDAGSIGDFCRRL</sequence>
<dbReference type="KEGG" id="gvi:gll4352"/>
<reference evidence="2 3" key="2">
    <citation type="journal article" date="2003" name="DNA Res.">
        <title>Complete genome structure of Gloeobacter violaceus PCC 7421, a cyanobacterium that lacks thylakoids (supplement).</title>
        <authorList>
            <person name="Nakamura Y."/>
            <person name="Kaneko T."/>
            <person name="Sato S."/>
            <person name="Mimuro M."/>
            <person name="Miyashita H."/>
            <person name="Tsuchiya T."/>
            <person name="Sasamoto S."/>
            <person name="Watanabe A."/>
            <person name="Kawashima K."/>
            <person name="Kishida Y."/>
            <person name="Kiyokawa C."/>
            <person name="Kohara M."/>
            <person name="Matsumoto M."/>
            <person name="Matsuno A."/>
            <person name="Nakazaki N."/>
            <person name="Shimpo S."/>
            <person name="Takeuchi C."/>
            <person name="Yamada M."/>
            <person name="Tabata S."/>
        </authorList>
    </citation>
    <scope>NUCLEOTIDE SEQUENCE [LARGE SCALE GENOMIC DNA]</scope>
    <source>
        <strain evidence="3">ATCC 29082 / PCC 7421</strain>
    </source>
</reference>
<dbReference type="eggNOG" id="COG5464">
    <property type="taxonomic scope" value="Bacteria"/>
</dbReference>
<accession>Q7ND84</accession>
<dbReference type="RefSeq" id="WP_011144335.1">
    <property type="nucleotide sequence ID" value="NC_005125.1"/>
</dbReference>
<protein>
    <submittedName>
        <fullName evidence="2">Gll4352 protein</fullName>
    </submittedName>
</protein>
<dbReference type="PANTHER" id="PTHR34613:SF1">
    <property type="entry name" value="SLL6017 PROTEIN"/>
    <property type="match status" value="1"/>
</dbReference>
<dbReference type="EMBL" id="BA000045">
    <property type="protein sequence ID" value="BAC92293.1"/>
    <property type="molecule type" value="Genomic_DNA"/>
</dbReference>
<organism evidence="2 3">
    <name type="scientific">Gloeobacter violaceus (strain ATCC 29082 / PCC 7421)</name>
    <dbReference type="NCBI Taxonomy" id="251221"/>
    <lineage>
        <taxon>Bacteria</taxon>
        <taxon>Bacillati</taxon>
        <taxon>Cyanobacteriota</taxon>
        <taxon>Cyanophyceae</taxon>
        <taxon>Gloeobacterales</taxon>
        <taxon>Gloeobacteraceae</taxon>
        <taxon>Gloeobacter</taxon>
    </lineage>
</organism>
<dbReference type="OrthoDB" id="458251at2"/>
<dbReference type="InParanoid" id="Q7ND84"/>
<gene>
    <name evidence="2" type="ordered locus">gll4352</name>
</gene>
<dbReference type="Proteomes" id="UP000000557">
    <property type="component" value="Chromosome"/>
</dbReference>
<name>Q7ND84_GLOVI</name>
<dbReference type="PANTHER" id="PTHR34613">
    <property type="entry name" value="SLL0800 PROTEIN"/>
    <property type="match status" value="1"/>
</dbReference>
<keyword evidence="3" id="KW-1185">Reference proteome</keyword>
<dbReference type="PATRIC" id="fig|251221.4.peg.4380"/>
<evidence type="ECO:0000259" key="1">
    <source>
        <dbReference type="Pfam" id="PF14261"/>
    </source>
</evidence>
<dbReference type="PhylomeDB" id="Q7ND84"/>
<reference evidence="2 3" key="1">
    <citation type="journal article" date="2003" name="DNA Res.">
        <title>Complete genome structure of Gloeobacter violaceus PCC 7421, a cyanobacterium that lacks thylakoids.</title>
        <authorList>
            <person name="Nakamura Y."/>
            <person name="Kaneko T."/>
            <person name="Sato S."/>
            <person name="Mimuro M."/>
            <person name="Miyashita H."/>
            <person name="Tsuchiya T."/>
            <person name="Sasamoto S."/>
            <person name="Watanabe A."/>
            <person name="Kawashima K."/>
            <person name="Kishida Y."/>
            <person name="Kiyokawa C."/>
            <person name="Kohara M."/>
            <person name="Matsumoto M."/>
            <person name="Matsuno A."/>
            <person name="Nakazaki N."/>
            <person name="Shimpo S."/>
            <person name="Takeuchi C."/>
            <person name="Yamada M."/>
            <person name="Tabata S."/>
        </authorList>
    </citation>
    <scope>NUCLEOTIDE SEQUENCE [LARGE SCALE GENOMIC DNA]</scope>
    <source>
        <strain evidence="3">ATCC 29082 / PCC 7421</strain>
    </source>
</reference>
<dbReference type="STRING" id="251221.gene:10761871"/>
<feature type="domain" description="DUF4351" evidence="1">
    <location>
        <begin position="235"/>
        <end position="289"/>
    </location>
</feature>
<dbReference type="AlphaFoldDB" id="Q7ND84"/>
<dbReference type="HOGENOM" id="CLU_069065_3_0_3"/>
<dbReference type="InterPro" id="IPR025587">
    <property type="entry name" value="DUF4351"/>
</dbReference>
<evidence type="ECO:0000313" key="2">
    <source>
        <dbReference type="EMBL" id="BAC92293.1"/>
    </source>
</evidence>
<dbReference type="EnsemblBacteria" id="BAC92293">
    <property type="protein sequence ID" value="BAC92293"/>
    <property type="gene ID" value="BAC92293"/>
</dbReference>
<proteinExistence type="predicted"/>
<dbReference type="Pfam" id="PF14261">
    <property type="entry name" value="DUF4351"/>
    <property type="match status" value="1"/>
</dbReference>
<evidence type="ECO:0000313" key="3">
    <source>
        <dbReference type="Proteomes" id="UP000000557"/>
    </source>
</evidence>